<protein>
    <recommendedName>
        <fullName evidence="2">tRNA (guanine(9)-N1)-methyltransferase</fullName>
        <ecNumber evidence="1">2.1.1.221</ecNumber>
    </recommendedName>
    <alternativeName>
        <fullName evidence="7">tRNA methyltransferase 10</fullName>
    </alternativeName>
    <alternativeName>
        <fullName evidence="6">tRNA(m1G9)-methyltransferase</fullName>
    </alternativeName>
</protein>
<name>A0A177TLR8_9BASI</name>
<keyword evidence="5" id="KW-0949">S-adenosyl-L-methionine</keyword>
<feature type="region of interest" description="Disordered" evidence="9">
    <location>
        <begin position="174"/>
        <end position="202"/>
    </location>
</feature>
<feature type="region of interest" description="Disordered" evidence="9">
    <location>
        <begin position="1"/>
        <end position="98"/>
    </location>
</feature>
<feature type="compositionally biased region" description="Polar residues" evidence="9">
    <location>
        <begin position="323"/>
        <end position="334"/>
    </location>
</feature>
<dbReference type="InterPro" id="IPR007356">
    <property type="entry name" value="tRNA_m1G_MeTrfase_euk"/>
</dbReference>
<evidence type="ECO:0000313" key="11">
    <source>
        <dbReference type="Proteomes" id="UP000077521"/>
    </source>
</evidence>
<comment type="caution">
    <text evidence="10">The sequence shown here is derived from an EMBL/GenBank/DDBJ whole genome shotgun (WGS) entry which is preliminary data.</text>
</comment>
<evidence type="ECO:0000256" key="7">
    <source>
        <dbReference type="ARBA" id="ARBA00032166"/>
    </source>
</evidence>
<dbReference type="PROSITE" id="PS51675">
    <property type="entry name" value="SAM_MT_TRM10"/>
    <property type="match status" value="1"/>
</dbReference>
<keyword evidence="4" id="KW-0808">Transferase</keyword>
<feature type="region of interest" description="Disordered" evidence="9">
    <location>
        <begin position="364"/>
        <end position="404"/>
    </location>
</feature>
<dbReference type="AlphaFoldDB" id="A0A177TLR8"/>
<feature type="compositionally biased region" description="Acidic residues" evidence="9">
    <location>
        <begin position="464"/>
        <end position="484"/>
    </location>
</feature>
<organism evidence="10 11">
    <name type="scientific">Tilletia indica</name>
    <dbReference type="NCBI Taxonomy" id="43049"/>
    <lineage>
        <taxon>Eukaryota</taxon>
        <taxon>Fungi</taxon>
        <taxon>Dikarya</taxon>
        <taxon>Basidiomycota</taxon>
        <taxon>Ustilaginomycotina</taxon>
        <taxon>Exobasidiomycetes</taxon>
        <taxon>Tilletiales</taxon>
        <taxon>Tilletiaceae</taxon>
        <taxon>Tilletia</taxon>
    </lineage>
</organism>
<dbReference type="EC" id="2.1.1.221" evidence="1"/>
<evidence type="ECO:0000313" key="10">
    <source>
        <dbReference type="EMBL" id="KAE8253927.1"/>
    </source>
</evidence>
<evidence type="ECO:0000256" key="1">
    <source>
        <dbReference type="ARBA" id="ARBA00012797"/>
    </source>
</evidence>
<dbReference type="GO" id="GO:0005634">
    <property type="term" value="C:nucleus"/>
    <property type="evidence" value="ECO:0007669"/>
    <property type="project" value="TreeGrafter"/>
</dbReference>
<evidence type="ECO:0000256" key="6">
    <source>
        <dbReference type="ARBA" id="ARBA00031792"/>
    </source>
</evidence>
<evidence type="ECO:0000256" key="9">
    <source>
        <dbReference type="SAM" id="MobiDB-lite"/>
    </source>
</evidence>
<dbReference type="GO" id="GO:0002939">
    <property type="term" value="P:tRNA N1-guanine methylation"/>
    <property type="evidence" value="ECO:0007669"/>
    <property type="project" value="TreeGrafter"/>
</dbReference>
<dbReference type="GO" id="GO:0052905">
    <property type="term" value="F:tRNA (guanosine(9)-N1)-methyltransferase activity"/>
    <property type="evidence" value="ECO:0007669"/>
    <property type="project" value="UniProtKB-EC"/>
</dbReference>
<feature type="compositionally biased region" description="Polar residues" evidence="9">
    <location>
        <begin position="485"/>
        <end position="494"/>
    </location>
</feature>
<dbReference type="InterPro" id="IPR038459">
    <property type="entry name" value="MT_TRM10-typ_sf"/>
</dbReference>
<comment type="catalytic activity">
    <reaction evidence="8">
        <text>guanosine(9) in tRNA + S-adenosyl-L-methionine = N(1)-methylguanosine(9) in tRNA + S-adenosyl-L-homocysteine + H(+)</text>
        <dbReference type="Rhea" id="RHEA:43156"/>
        <dbReference type="Rhea" id="RHEA-COMP:10367"/>
        <dbReference type="Rhea" id="RHEA-COMP:10368"/>
        <dbReference type="ChEBI" id="CHEBI:15378"/>
        <dbReference type="ChEBI" id="CHEBI:57856"/>
        <dbReference type="ChEBI" id="CHEBI:59789"/>
        <dbReference type="ChEBI" id="CHEBI:73542"/>
        <dbReference type="ChEBI" id="CHEBI:74269"/>
        <dbReference type="EC" id="2.1.1.221"/>
    </reaction>
</comment>
<evidence type="ECO:0000256" key="3">
    <source>
        <dbReference type="ARBA" id="ARBA00022603"/>
    </source>
</evidence>
<dbReference type="GO" id="GO:0000049">
    <property type="term" value="F:tRNA binding"/>
    <property type="evidence" value="ECO:0007669"/>
    <property type="project" value="TreeGrafter"/>
</dbReference>
<dbReference type="InterPro" id="IPR028564">
    <property type="entry name" value="MT_TRM10-typ"/>
</dbReference>
<evidence type="ECO:0000256" key="5">
    <source>
        <dbReference type="ARBA" id="ARBA00022691"/>
    </source>
</evidence>
<evidence type="ECO:0000256" key="4">
    <source>
        <dbReference type="ARBA" id="ARBA00022679"/>
    </source>
</evidence>
<reference evidence="10" key="2">
    <citation type="journal article" date="2019" name="IMA Fungus">
        <title>Genome sequencing and comparison of five Tilletia species to identify candidate genes for the detection of regulated species infecting wheat.</title>
        <authorList>
            <person name="Nguyen H.D.T."/>
            <person name="Sultana T."/>
            <person name="Kesanakurti P."/>
            <person name="Hambleton S."/>
        </authorList>
    </citation>
    <scope>NUCLEOTIDE SEQUENCE</scope>
    <source>
        <strain evidence="10">DAOMC 236416</strain>
    </source>
</reference>
<dbReference type="Proteomes" id="UP000077521">
    <property type="component" value="Unassembled WGS sequence"/>
</dbReference>
<accession>A0A177TLR8</accession>
<dbReference type="PANTHER" id="PTHR13563:SF13">
    <property type="entry name" value="TRNA METHYLTRANSFERASE 10 HOMOLOG A"/>
    <property type="match status" value="1"/>
</dbReference>
<evidence type="ECO:0000256" key="2">
    <source>
        <dbReference type="ARBA" id="ARBA00020451"/>
    </source>
</evidence>
<keyword evidence="3" id="KW-0489">Methyltransferase</keyword>
<dbReference type="Gene3D" id="3.40.1280.30">
    <property type="match status" value="1"/>
</dbReference>
<reference evidence="10" key="1">
    <citation type="submission" date="2016-04" db="EMBL/GenBank/DDBJ databases">
        <authorList>
            <person name="Nguyen H.D."/>
            <person name="Samba Siva P."/>
            <person name="Cullis J."/>
            <person name="Levesque C.A."/>
            <person name="Hambleton S."/>
        </authorList>
    </citation>
    <scope>NUCLEOTIDE SEQUENCE</scope>
    <source>
        <strain evidence="10">DAOMC 236416</strain>
    </source>
</reference>
<evidence type="ECO:0000256" key="8">
    <source>
        <dbReference type="ARBA" id="ARBA00048434"/>
    </source>
</evidence>
<gene>
    <name evidence="10" type="ORF">A4X13_0g3607</name>
</gene>
<dbReference type="CDD" id="cd18089">
    <property type="entry name" value="SPOUT_Trm10-like"/>
    <property type="match status" value="1"/>
</dbReference>
<keyword evidence="11" id="KW-1185">Reference proteome</keyword>
<proteinExistence type="predicted"/>
<dbReference type="EMBL" id="LWDF02000209">
    <property type="protein sequence ID" value="KAE8253927.1"/>
    <property type="molecule type" value="Genomic_DNA"/>
</dbReference>
<sequence>MDGQEEKSSPRTEPPTQQGNEGDAPTSSTTTTPLSKRAQKRLAREAKWEERKPLIKAQRKEKDRLAREARKASRLIAAEGDENSHDQPSGDDDDQERASKKIRIEKEKNHHHQVVRRRMFNATLVIDLGFDELMNAKEVKSLAHQLTFVYSANRNASAFFKDLVFVGQGTTTGENIADHKSETTEPTPADSRNIHPPFLESPTGRQLEARTQGSWSRWRGLRIIDGGEGLPGLWAESSQQGIKSMSKEDVIYLTADSENVIHELEEGKAYVLGGIVDKNRYKNLCFEKAQTLGIQTAQLPISDALFNPSDDEGEAERDEAGPSTRTAQQTNAPNSDIKLRSRKVLTVNQVVDILLGWTEQHAKANPGKASGAQSQNNNEEAGPSRGNEVAPEESGDNQAPPSQAQLDQWWRAAVKKAFPRRKLKERTARRRPRNEELAALARRQSVETENHNQGEGTSAAIVANDDDAGEEGVDAMEDDVDEDQLYNNAQLHGP</sequence>
<dbReference type="PANTHER" id="PTHR13563">
    <property type="entry name" value="TRNA (GUANINE-9-) METHYLTRANSFERASE"/>
    <property type="match status" value="1"/>
</dbReference>
<feature type="region of interest" description="Disordered" evidence="9">
    <location>
        <begin position="304"/>
        <end position="337"/>
    </location>
</feature>
<feature type="region of interest" description="Disordered" evidence="9">
    <location>
        <begin position="416"/>
        <end position="494"/>
    </location>
</feature>
<feature type="compositionally biased region" description="Basic and acidic residues" evidence="9">
    <location>
        <begin position="42"/>
        <end position="71"/>
    </location>
</feature>
<feature type="compositionally biased region" description="Basic and acidic residues" evidence="9">
    <location>
        <begin position="1"/>
        <end position="10"/>
    </location>
</feature>
<feature type="compositionally biased region" description="Basic residues" evidence="9">
    <location>
        <begin position="416"/>
        <end position="432"/>
    </location>
</feature>